<dbReference type="EMBL" id="RDPI01001233">
    <property type="protein sequence ID" value="MBF4376920.1"/>
    <property type="molecule type" value="Genomic_DNA"/>
</dbReference>
<protein>
    <submittedName>
        <fullName evidence="1">Uncharacterized protein</fullName>
    </submittedName>
</protein>
<name>A0ABR9ZEN7_VIBAN</name>
<evidence type="ECO:0000313" key="2">
    <source>
        <dbReference type="Proteomes" id="UP000726136"/>
    </source>
</evidence>
<proteinExistence type="predicted"/>
<accession>A0ABR9ZEN7</accession>
<evidence type="ECO:0000313" key="1">
    <source>
        <dbReference type="EMBL" id="MBF4376920.1"/>
    </source>
</evidence>
<feature type="non-terminal residue" evidence="1">
    <location>
        <position position="1"/>
    </location>
</feature>
<reference evidence="1 2" key="1">
    <citation type="journal article" date="2021" name="PeerJ">
        <title>Analysis of 44 Vibrio anguillarum genomes reveals high genetic diversity.</title>
        <authorList>
            <person name="Hansen M.J."/>
            <person name="Dalsgaard I."/>
        </authorList>
    </citation>
    <scope>NUCLEOTIDE SEQUENCE [LARGE SCALE GENOMIC DNA]</scope>
    <source>
        <strain evidence="1 2">040915-1/1B</strain>
    </source>
</reference>
<organism evidence="1 2">
    <name type="scientific">Vibrio anguillarum</name>
    <name type="common">Listonella anguillarum</name>
    <dbReference type="NCBI Taxonomy" id="55601"/>
    <lineage>
        <taxon>Bacteria</taxon>
        <taxon>Pseudomonadati</taxon>
        <taxon>Pseudomonadota</taxon>
        <taxon>Gammaproteobacteria</taxon>
        <taxon>Vibrionales</taxon>
        <taxon>Vibrionaceae</taxon>
        <taxon>Vibrio</taxon>
    </lineage>
</organism>
<sequence length="126" mass="14822">TPLSIQVEDQISKLENKRKIFSEQLNHYKKNHEHEYTSSKEKYYYLGQITAKAKIYKDKPQEANLVDISNIKSEINSIFVEDTTERKQLTCKAIEDIISDYMTIVGDSLVNYSKYKPSFDYKNKQL</sequence>
<comment type="caution">
    <text evidence="1">The sequence shown here is derived from an EMBL/GenBank/DDBJ whole genome shotgun (WGS) entry which is preliminary data.</text>
</comment>
<feature type="non-terminal residue" evidence="1">
    <location>
        <position position="126"/>
    </location>
</feature>
<gene>
    <name evidence="1" type="ORF">EAY46_28510</name>
</gene>
<dbReference type="RefSeq" id="WP_194664970.1">
    <property type="nucleotide sequence ID" value="NZ_RDPI01001233.1"/>
</dbReference>
<dbReference type="Proteomes" id="UP000726136">
    <property type="component" value="Unassembled WGS sequence"/>
</dbReference>
<keyword evidence="2" id="KW-1185">Reference proteome</keyword>